<reference evidence="1" key="1">
    <citation type="submission" date="2021-12" db="EMBL/GenBank/DDBJ databases">
        <authorList>
            <person name="Rodrigo-Torres L."/>
            <person name="Arahal R. D."/>
            <person name="Lucena T."/>
        </authorList>
    </citation>
    <scope>NUCLEOTIDE SEQUENCE</scope>
    <source>
        <strain evidence="1">CECT 8858</strain>
    </source>
</reference>
<dbReference type="Proteomes" id="UP000837932">
    <property type="component" value="Unassembled WGS sequence"/>
</dbReference>
<dbReference type="RefSeq" id="WP_238804456.1">
    <property type="nucleotide sequence ID" value="NZ_CAKLPY010000001.1"/>
</dbReference>
<proteinExistence type="predicted"/>
<accession>A0ABM9AMB2</accession>
<keyword evidence="2" id="KW-1185">Reference proteome</keyword>
<gene>
    <name evidence="1" type="ORF">EMA8858_00688</name>
</gene>
<evidence type="ECO:0008006" key="3">
    <source>
        <dbReference type="Google" id="ProtNLM"/>
    </source>
</evidence>
<comment type="caution">
    <text evidence="1">The sequence shown here is derived from an EMBL/GenBank/DDBJ whole genome shotgun (WGS) entry which is preliminary data.</text>
</comment>
<organism evidence="1 2">
    <name type="scientific">Emticicia aquatica</name>
    <dbReference type="NCBI Taxonomy" id="1681835"/>
    <lineage>
        <taxon>Bacteria</taxon>
        <taxon>Pseudomonadati</taxon>
        <taxon>Bacteroidota</taxon>
        <taxon>Cytophagia</taxon>
        <taxon>Cytophagales</taxon>
        <taxon>Leadbetterellaceae</taxon>
        <taxon>Emticicia</taxon>
    </lineage>
</organism>
<dbReference type="EMBL" id="CAKLPY010000001">
    <property type="protein sequence ID" value="CAH0994578.1"/>
    <property type="molecule type" value="Genomic_DNA"/>
</dbReference>
<name>A0ABM9AMB2_9BACT</name>
<evidence type="ECO:0000313" key="1">
    <source>
        <dbReference type="EMBL" id="CAH0994578.1"/>
    </source>
</evidence>
<evidence type="ECO:0000313" key="2">
    <source>
        <dbReference type="Proteomes" id="UP000837932"/>
    </source>
</evidence>
<protein>
    <recommendedName>
        <fullName evidence="3">PD-(D/E)XK endonuclease-like domain-containing protein</fullName>
    </recommendedName>
</protein>
<sequence length="215" mass="25063">MTTFNYKFSKTAYIKGLQCVKQLYLYKYYYQLQDPLTAEIKEKFQGGHDFEDAYRSKFFPFAVDIEKIAKNRNAYPALTQKALQKQVADILEATFVFQEVLVMNDVLTRVNGIWEIQEIKNSKELNLTHIQDIALQYFVTKGVLQKDMIATIVLPDENEGYKLIDVTKEVKGLQQEIAGNIKHFKDVLDESFIPNIDISNHCEMPYKCSFWGYCH</sequence>